<protein>
    <submittedName>
        <fullName evidence="2">Uncharacterized protein</fullName>
    </submittedName>
</protein>
<dbReference type="EMBL" id="BAAARJ010000015">
    <property type="protein sequence ID" value="GAA2625514.1"/>
    <property type="molecule type" value="Genomic_DNA"/>
</dbReference>
<accession>A0ABN3QG18</accession>
<gene>
    <name evidence="2" type="ORF">GCM10009863_45220</name>
</gene>
<sequence length="133" mass="14184">MQRIDRARQVALDELALERERGGGDHDSLAVCQRGDQISQRLAGTGARLYEEVASVIDGLGDGFGHSGLTWAFGTPDGGDGGLEEFGEGGLAHRPDTLRGGTDTPPHDDRLCTPRATGSFRLLPITSGPFRRL</sequence>
<dbReference type="Proteomes" id="UP001501447">
    <property type="component" value="Unassembled WGS sequence"/>
</dbReference>
<reference evidence="2 3" key="1">
    <citation type="journal article" date="2019" name="Int. J. Syst. Evol. Microbiol.">
        <title>The Global Catalogue of Microorganisms (GCM) 10K type strain sequencing project: providing services to taxonomists for standard genome sequencing and annotation.</title>
        <authorList>
            <consortium name="The Broad Institute Genomics Platform"/>
            <consortium name="The Broad Institute Genome Sequencing Center for Infectious Disease"/>
            <person name="Wu L."/>
            <person name="Ma J."/>
        </authorList>
    </citation>
    <scope>NUCLEOTIDE SEQUENCE [LARGE SCALE GENOMIC DNA]</scope>
    <source>
        <strain evidence="2 3">JCM 16373</strain>
    </source>
</reference>
<evidence type="ECO:0000256" key="1">
    <source>
        <dbReference type="SAM" id="MobiDB-lite"/>
    </source>
</evidence>
<keyword evidence="3" id="KW-1185">Reference proteome</keyword>
<evidence type="ECO:0000313" key="3">
    <source>
        <dbReference type="Proteomes" id="UP001501447"/>
    </source>
</evidence>
<feature type="region of interest" description="Disordered" evidence="1">
    <location>
        <begin position="75"/>
        <end position="109"/>
    </location>
</feature>
<name>A0ABN3QG18_9ACTN</name>
<proteinExistence type="predicted"/>
<evidence type="ECO:0000313" key="2">
    <source>
        <dbReference type="EMBL" id="GAA2625514.1"/>
    </source>
</evidence>
<organism evidence="2 3">
    <name type="scientific">Streptomyces axinellae</name>
    <dbReference type="NCBI Taxonomy" id="552788"/>
    <lineage>
        <taxon>Bacteria</taxon>
        <taxon>Bacillati</taxon>
        <taxon>Actinomycetota</taxon>
        <taxon>Actinomycetes</taxon>
        <taxon>Kitasatosporales</taxon>
        <taxon>Streptomycetaceae</taxon>
        <taxon>Streptomyces</taxon>
    </lineage>
</organism>
<comment type="caution">
    <text evidence="2">The sequence shown here is derived from an EMBL/GenBank/DDBJ whole genome shotgun (WGS) entry which is preliminary data.</text>
</comment>